<comment type="caution">
    <text evidence="2">The sequence shown here is derived from an EMBL/GenBank/DDBJ whole genome shotgun (WGS) entry which is preliminary data.</text>
</comment>
<evidence type="ECO:0000313" key="2">
    <source>
        <dbReference type="EMBL" id="MDC7693373.1"/>
    </source>
</evidence>
<dbReference type="InterPro" id="IPR053521">
    <property type="entry name" value="McjB-like"/>
</dbReference>
<dbReference type="InterPro" id="IPR032708">
    <property type="entry name" value="McjB_C"/>
</dbReference>
<protein>
    <submittedName>
        <fullName evidence="2">Lasso peptide biosynthesis B2 protein</fullName>
    </submittedName>
</protein>
<dbReference type="EMBL" id="JAQQKW010000002">
    <property type="protein sequence ID" value="MDC7693373.1"/>
    <property type="molecule type" value="Genomic_DNA"/>
</dbReference>
<dbReference type="NCBIfam" id="NF033537">
    <property type="entry name" value="lasso_biosyn_B2"/>
    <property type="match status" value="1"/>
</dbReference>
<proteinExistence type="predicted"/>
<gene>
    <name evidence="2" type="ORF">PQU94_03640</name>
</gene>
<name>A0ABT5IBN0_9CAUL</name>
<sequence>MVWGFRLRHIGLKAVLTRLSGEKARLGPDPAQSLGRCLALASAARHSERWIASETQCLRRSLALMHLLLRNGLTAELVIGVKTKPFAAHAWVQAEGHVLNDTVDETRRFTPILVV</sequence>
<evidence type="ECO:0000313" key="3">
    <source>
        <dbReference type="Proteomes" id="UP001216595"/>
    </source>
</evidence>
<dbReference type="RefSeq" id="WP_272740141.1">
    <property type="nucleotide sequence ID" value="NZ_JAQQKW010000002.1"/>
</dbReference>
<organism evidence="2 3">
    <name type="scientific">Asticcacaulis currens</name>
    <dbReference type="NCBI Taxonomy" id="2984210"/>
    <lineage>
        <taxon>Bacteria</taxon>
        <taxon>Pseudomonadati</taxon>
        <taxon>Pseudomonadota</taxon>
        <taxon>Alphaproteobacteria</taxon>
        <taxon>Caulobacterales</taxon>
        <taxon>Caulobacteraceae</taxon>
        <taxon>Asticcacaulis</taxon>
    </lineage>
</organism>
<reference evidence="2 3" key="1">
    <citation type="submission" date="2023-01" db="EMBL/GenBank/DDBJ databases">
        <title>Novel species of the genus Asticcacaulis isolated from rivers.</title>
        <authorList>
            <person name="Lu H."/>
        </authorList>
    </citation>
    <scope>NUCLEOTIDE SEQUENCE [LARGE SCALE GENOMIC DNA]</scope>
    <source>
        <strain evidence="2 3">DXS10W</strain>
    </source>
</reference>
<keyword evidence="3" id="KW-1185">Reference proteome</keyword>
<dbReference type="Pfam" id="PF13471">
    <property type="entry name" value="Transglut_core3"/>
    <property type="match status" value="1"/>
</dbReference>
<accession>A0ABT5IBN0</accession>
<feature type="domain" description="Microcin J25-processing protein McjB C-terminal" evidence="1">
    <location>
        <begin position="4"/>
        <end position="113"/>
    </location>
</feature>
<dbReference type="Proteomes" id="UP001216595">
    <property type="component" value="Unassembled WGS sequence"/>
</dbReference>
<evidence type="ECO:0000259" key="1">
    <source>
        <dbReference type="Pfam" id="PF13471"/>
    </source>
</evidence>